<feature type="transmembrane region" description="Helical" evidence="1">
    <location>
        <begin position="272"/>
        <end position="292"/>
    </location>
</feature>
<keyword evidence="1" id="KW-0812">Transmembrane</keyword>
<organism evidence="2 3">
    <name type="scientific">Volvox reticuliferus</name>
    <dbReference type="NCBI Taxonomy" id="1737510"/>
    <lineage>
        <taxon>Eukaryota</taxon>
        <taxon>Viridiplantae</taxon>
        <taxon>Chlorophyta</taxon>
        <taxon>core chlorophytes</taxon>
        <taxon>Chlorophyceae</taxon>
        <taxon>CS clade</taxon>
        <taxon>Chlamydomonadales</taxon>
        <taxon>Volvocaceae</taxon>
        <taxon>Volvox</taxon>
    </lineage>
</organism>
<feature type="non-terminal residue" evidence="2">
    <location>
        <position position="1"/>
    </location>
</feature>
<dbReference type="PANTHER" id="PTHR36334:SF1">
    <property type="entry name" value="PROTEIN, PUTATIVE (DUF2358)-RELATED"/>
    <property type="match status" value="1"/>
</dbReference>
<protein>
    <submittedName>
        <fullName evidence="2">Uncharacterized protein</fullName>
    </submittedName>
</protein>
<proteinExistence type="predicted"/>
<dbReference type="AlphaFoldDB" id="A0A8J4GB67"/>
<reference evidence="2" key="1">
    <citation type="journal article" date="2021" name="Proc. Natl. Acad. Sci. U.S.A.">
        <title>Three genomes in the algal genus Volvox reveal the fate of a haploid sex-determining region after a transition to homothallism.</title>
        <authorList>
            <person name="Yamamoto K."/>
            <person name="Hamaji T."/>
            <person name="Kawai-Toyooka H."/>
            <person name="Matsuzaki R."/>
            <person name="Takahashi F."/>
            <person name="Nishimura Y."/>
            <person name="Kawachi M."/>
            <person name="Noguchi H."/>
            <person name="Minakuchi Y."/>
            <person name="Umen J.G."/>
            <person name="Toyoda A."/>
            <person name="Nozaki H."/>
        </authorList>
    </citation>
    <scope>NUCLEOTIDE SEQUENCE</scope>
    <source>
        <strain evidence="2">NIES-3785</strain>
    </source>
</reference>
<name>A0A8J4GB67_9CHLO</name>
<dbReference type="Proteomes" id="UP000722791">
    <property type="component" value="Unassembled WGS sequence"/>
</dbReference>
<evidence type="ECO:0000256" key="1">
    <source>
        <dbReference type="SAM" id="Phobius"/>
    </source>
</evidence>
<evidence type="ECO:0000313" key="3">
    <source>
        <dbReference type="Proteomes" id="UP000722791"/>
    </source>
</evidence>
<dbReference type="EMBL" id="BNCQ01000015">
    <property type="protein sequence ID" value="GIM03948.1"/>
    <property type="molecule type" value="Genomic_DNA"/>
</dbReference>
<keyword evidence="1" id="KW-0472">Membrane</keyword>
<dbReference type="GO" id="GO:0009507">
    <property type="term" value="C:chloroplast"/>
    <property type="evidence" value="ECO:0007669"/>
    <property type="project" value="TreeGrafter"/>
</dbReference>
<comment type="caution">
    <text evidence="2">The sequence shown here is derived from an EMBL/GenBank/DDBJ whole genome shotgun (WGS) entry which is preliminary data.</text>
</comment>
<dbReference type="PANTHER" id="PTHR36334">
    <property type="entry name" value="PROTEIN, PUTATIVE (DUF2358)-RELATED"/>
    <property type="match status" value="1"/>
</dbReference>
<evidence type="ECO:0000313" key="2">
    <source>
        <dbReference type="EMBL" id="GIM03948.1"/>
    </source>
</evidence>
<keyword evidence="1" id="KW-1133">Transmembrane helix</keyword>
<accession>A0A8J4GB67</accession>
<gene>
    <name evidence="2" type="ORF">Vretimale_8567</name>
</gene>
<sequence>TCISYKMSLQTFSKRSVPASKRSTHSCPLNGVWLPHRPSHHGHNDCFKSNQRSCVARAVETEPSPLDSIALKTIEDLDTNYCDDFVCTSSPAVEQTVRSLARELTRSRYTTTSLFQPNVTYSDGFRTFSGQEGFTRQRWIIDNVEQPRETVIKLRMLDKGTSQIQWRLDGRLGGMQLDVGFTTTCEHNLLTGRITSLRESWDLSRCSPPAAFLATLNRYSWSAKQAVTDARDGIDKALQKLGSSGGDSTGTNMPSDPTRFYQQGDSGNNQDVIAIGFLIALLYLAFKLFGALETLG</sequence>